<accession>A0A9N9AI23</accession>
<sequence length="53" mass="6017">MTTQQHNTLLVTNNTTSPPTKNKLAISQAQHEKPTNNITSPTMILYDEKQKHQ</sequence>
<evidence type="ECO:0000256" key="1">
    <source>
        <dbReference type="SAM" id="MobiDB-lite"/>
    </source>
</evidence>
<organism evidence="2 3">
    <name type="scientific">Dentiscutata erythropus</name>
    <dbReference type="NCBI Taxonomy" id="1348616"/>
    <lineage>
        <taxon>Eukaryota</taxon>
        <taxon>Fungi</taxon>
        <taxon>Fungi incertae sedis</taxon>
        <taxon>Mucoromycota</taxon>
        <taxon>Glomeromycotina</taxon>
        <taxon>Glomeromycetes</taxon>
        <taxon>Diversisporales</taxon>
        <taxon>Gigasporaceae</taxon>
        <taxon>Dentiscutata</taxon>
    </lineage>
</organism>
<comment type="caution">
    <text evidence="2">The sequence shown here is derived from an EMBL/GenBank/DDBJ whole genome shotgun (WGS) entry which is preliminary data.</text>
</comment>
<dbReference type="AlphaFoldDB" id="A0A9N9AI23"/>
<evidence type="ECO:0000313" key="3">
    <source>
        <dbReference type="Proteomes" id="UP000789405"/>
    </source>
</evidence>
<reference evidence="2" key="1">
    <citation type="submission" date="2021-06" db="EMBL/GenBank/DDBJ databases">
        <authorList>
            <person name="Kallberg Y."/>
            <person name="Tangrot J."/>
            <person name="Rosling A."/>
        </authorList>
    </citation>
    <scope>NUCLEOTIDE SEQUENCE</scope>
    <source>
        <strain evidence="2">MA453B</strain>
    </source>
</reference>
<name>A0A9N9AI23_9GLOM</name>
<feature type="compositionally biased region" description="Polar residues" evidence="1">
    <location>
        <begin position="1"/>
        <end position="11"/>
    </location>
</feature>
<dbReference type="EMBL" id="CAJVPY010001652">
    <property type="protein sequence ID" value="CAG8531033.1"/>
    <property type="molecule type" value="Genomic_DNA"/>
</dbReference>
<gene>
    <name evidence="2" type="ORF">DERYTH_LOCUS4345</name>
</gene>
<protein>
    <submittedName>
        <fullName evidence="2">2705_t:CDS:1</fullName>
    </submittedName>
</protein>
<feature type="compositionally biased region" description="Low complexity" evidence="1">
    <location>
        <begin position="12"/>
        <end position="23"/>
    </location>
</feature>
<proteinExistence type="predicted"/>
<dbReference type="Proteomes" id="UP000789405">
    <property type="component" value="Unassembled WGS sequence"/>
</dbReference>
<keyword evidence="3" id="KW-1185">Reference proteome</keyword>
<evidence type="ECO:0000313" key="2">
    <source>
        <dbReference type="EMBL" id="CAG8531033.1"/>
    </source>
</evidence>
<feature type="region of interest" description="Disordered" evidence="1">
    <location>
        <begin position="1"/>
        <end position="23"/>
    </location>
</feature>